<accession>A0A7J7KRK5</accession>
<feature type="compositionally biased region" description="Low complexity" evidence="14">
    <location>
        <begin position="606"/>
        <end position="630"/>
    </location>
</feature>
<dbReference type="GO" id="GO:0045296">
    <property type="term" value="F:cadherin binding"/>
    <property type="evidence" value="ECO:0007669"/>
    <property type="project" value="TreeGrafter"/>
</dbReference>
<dbReference type="InterPro" id="IPR000742">
    <property type="entry name" value="EGF"/>
</dbReference>
<keyword evidence="6 12" id="KW-0106">Calcium</keyword>
<dbReference type="GO" id="GO:0008013">
    <property type="term" value="F:beta-catenin binding"/>
    <property type="evidence" value="ECO:0007669"/>
    <property type="project" value="TreeGrafter"/>
</dbReference>
<gene>
    <name evidence="19" type="ORF">EB796_000886</name>
</gene>
<evidence type="ECO:0000313" key="19">
    <source>
        <dbReference type="EMBL" id="KAF6040802.1"/>
    </source>
</evidence>
<dbReference type="PROSITE" id="PS00010">
    <property type="entry name" value="ASX_HYDROXYL"/>
    <property type="match status" value="1"/>
</dbReference>
<feature type="domain" description="Cadherin" evidence="18">
    <location>
        <begin position="371"/>
        <end position="476"/>
    </location>
</feature>
<feature type="disulfide bond" evidence="13">
    <location>
        <begin position="968"/>
        <end position="985"/>
    </location>
</feature>
<feature type="domain" description="Cadherin" evidence="18">
    <location>
        <begin position="477"/>
        <end position="582"/>
    </location>
</feature>
<dbReference type="InterPro" id="IPR000152">
    <property type="entry name" value="EGF-type_Asp/Asn_hydroxyl_site"/>
</dbReference>
<dbReference type="EMBL" id="VXIV02000100">
    <property type="protein sequence ID" value="KAF6040802.1"/>
    <property type="molecule type" value="Genomic_DNA"/>
</dbReference>
<comment type="subcellular location">
    <subcellularLocation>
        <location evidence="1">Membrane</location>
        <topology evidence="1">Single-pass membrane protein</topology>
    </subcellularLocation>
</comment>
<dbReference type="FunFam" id="2.10.25.10:FF:000173">
    <property type="entry name" value="Neurogenic locus notch protein 2"/>
    <property type="match status" value="1"/>
</dbReference>
<feature type="domain" description="EGF-like" evidence="17">
    <location>
        <begin position="1181"/>
        <end position="1216"/>
    </location>
</feature>
<feature type="domain" description="Laminin G" evidence="16">
    <location>
        <begin position="1001"/>
        <end position="1177"/>
    </location>
</feature>
<feature type="domain" description="EGF-like" evidence="17">
    <location>
        <begin position="1256"/>
        <end position="1299"/>
    </location>
</feature>
<sequence length="1394" mass="153463">MWLVPFRYQWFLLSNCFFMLKYFTGIVSTMQISLELSPPCRFHWNCVHHADFTGIVSTIFLSMTSAVNEDAPTGTIVVQVEAVDQDLPAHSTRMYYISNGNDHGHFRIKQTGEIFVSKTLDRESLTEYHLEVSATDGVFVSSIMVLIHILDANDNAPVCERPMYTKVIAENIASGSLILSMKASDIDEPSTPNSRISYSLRGEGSSDFAIDAIRGDIRVYRNVDRERKSEYRITGVATDDGGLYCTADILIKLTDVNDNTPVFDQSMYSYTLPEDSSNNTLLLRVTATDKDAGLNRKVRYSIELQRPKNMFTIDPANGIIRLVRPLREGDTLVSAAYTLTIAATDSGETPRTGRSQLTVHVSDVNDPPVFLRPLYDTSCSEDIEPGTRLLQVRALSTDKGRNNVIKYSISNGGANNQLFRMDADTGVLTTSGRFNYELVRKYVLNIEAKDEGEPPLSDMCTVTVYITDANDNKPAFSQTAYAANVRENAEVGDQVIRVEAQDLDSGLNARVVYSIIAGNDLRQFTIDENLGYVSVGASLDREAISSYTLTIQATDQGVEKQQMSQALLLVTIEDVNDNPPRFLQPYYAAQVQVYPEGGLYRNTTFTLTTPPTETTSSTSSISSEEGTETSGYSPLTLTVTDADDDHNSRPFKYEILSGDPDNHFSISSDGRLLARGTFDMKVKAEYTLEVKVEDSGVPPLSSFAQVKVEVHEATLSPPAVTSPLNFTVVAYEDTFPGGIIGYVKARDLDYDTLSYKIVSPLYQRLFSMDSSTGAFSSYSLDSGMYSLNVSVSDGRFTSYGVIGVKVVSITDEMMADSVGVLIGGITSRDFISLHRRAFEKALLELSSEFRHVHILSINDQPAASSARAKRQTTPSNSVLVLASVEISTGEMISKDILSSAIKDNINTVRSIMGSCNADEKCELQYQITQDKVTITSNQHSFVSLLAQPVDRCVCLGSTCANPCSSNPCPRQKHCIPSATYKTYSCQCPPGTFGDDCSRHDGSAIAFDGNSYVRWTLVNDIKTKMKVRLTFRTKQSDAVLMDARAEKDYSTLEVDNGYLRYTFECGSGPATMQTSLKVNDGSWHNVTLERDGNFARLLLDNKHTAQAESDRNTLEINLLDNNVFFGATVKTLTTASDTVLAGFKGCMKDIQVDRVKLPYSGANSVASAVRFEQVVFDCLETHYGECSLNPCLNGGTCQETGSGVFCSCQGFVGSRCETDLNECYRDNPCSTNSTCENLIGSFRCRCYHGMIGKTCHQKDECLSNPCGKGAVCTNIETTLGQGHGSYSCLCPEGKSGPTCEVMAEQVDEKKVPFLQIICAVGGILGLIIIIVVAVVVWKCVSRRRRQRKKMLSSMHSSQSERQQMLSQHRPSSLKHSQDLYRSPSPPPPQRTTQTC</sequence>
<keyword evidence="10 13" id="KW-1015">Disulfide bond</keyword>
<evidence type="ECO:0000256" key="1">
    <source>
        <dbReference type="ARBA" id="ARBA00004167"/>
    </source>
</evidence>
<dbReference type="InterPro" id="IPR002126">
    <property type="entry name" value="Cadherin-like_dom"/>
</dbReference>
<feature type="transmembrane region" description="Helical" evidence="15">
    <location>
        <begin position="1312"/>
        <end position="1339"/>
    </location>
</feature>
<dbReference type="PROSITE" id="PS01187">
    <property type="entry name" value="EGF_CA"/>
    <property type="match status" value="1"/>
</dbReference>
<dbReference type="Gene3D" id="2.10.25.10">
    <property type="entry name" value="Laminin"/>
    <property type="match status" value="4"/>
</dbReference>
<dbReference type="GO" id="GO:0034332">
    <property type="term" value="P:adherens junction organization"/>
    <property type="evidence" value="ECO:0007669"/>
    <property type="project" value="TreeGrafter"/>
</dbReference>
<evidence type="ECO:0000256" key="3">
    <source>
        <dbReference type="ARBA" id="ARBA00022692"/>
    </source>
</evidence>
<evidence type="ECO:0000256" key="8">
    <source>
        <dbReference type="ARBA" id="ARBA00022989"/>
    </source>
</evidence>
<dbReference type="PROSITE" id="PS50025">
    <property type="entry name" value="LAM_G_DOMAIN"/>
    <property type="match status" value="1"/>
</dbReference>
<feature type="domain" description="EGF-like" evidence="17">
    <location>
        <begin position="1218"/>
        <end position="1255"/>
    </location>
</feature>
<evidence type="ECO:0000256" key="10">
    <source>
        <dbReference type="ARBA" id="ARBA00023157"/>
    </source>
</evidence>
<dbReference type="GO" id="GO:0016477">
    <property type="term" value="P:cell migration"/>
    <property type="evidence" value="ECO:0007669"/>
    <property type="project" value="TreeGrafter"/>
</dbReference>
<dbReference type="InterPro" id="IPR001881">
    <property type="entry name" value="EGF-like_Ca-bd_dom"/>
</dbReference>
<evidence type="ECO:0000256" key="15">
    <source>
        <dbReference type="SAM" id="Phobius"/>
    </source>
</evidence>
<keyword evidence="5" id="KW-0677">Repeat</keyword>
<feature type="region of interest" description="Disordered" evidence="14">
    <location>
        <begin position="1347"/>
        <end position="1394"/>
    </location>
</feature>
<feature type="domain" description="Cadherin" evidence="18">
    <location>
        <begin position="264"/>
        <end position="370"/>
    </location>
</feature>
<dbReference type="Pfam" id="PF02210">
    <property type="entry name" value="Laminin_G_2"/>
    <property type="match status" value="1"/>
</dbReference>
<feature type="domain" description="Cadherin" evidence="18">
    <location>
        <begin position="160"/>
        <end position="263"/>
    </location>
</feature>
<dbReference type="CDD" id="cd00054">
    <property type="entry name" value="EGF_CA"/>
    <property type="match status" value="4"/>
</dbReference>
<evidence type="ECO:0000256" key="4">
    <source>
        <dbReference type="ARBA" id="ARBA00022729"/>
    </source>
</evidence>
<protein>
    <submittedName>
        <fullName evidence="19">Uncharacterized protein</fullName>
    </submittedName>
</protein>
<keyword evidence="2 13" id="KW-0245">EGF-like domain</keyword>
<dbReference type="InterPro" id="IPR039808">
    <property type="entry name" value="Cadherin"/>
</dbReference>
<dbReference type="PROSITE" id="PS00022">
    <property type="entry name" value="EGF_1"/>
    <property type="match status" value="3"/>
</dbReference>
<evidence type="ECO:0000256" key="7">
    <source>
        <dbReference type="ARBA" id="ARBA00022889"/>
    </source>
</evidence>
<feature type="domain" description="Cadherin" evidence="18">
    <location>
        <begin position="615"/>
        <end position="720"/>
    </location>
</feature>
<dbReference type="PROSITE" id="PS50268">
    <property type="entry name" value="CADHERIN_2"/>
    <property type="match status" value="7"/>
</dbReference>
<dbReference type="InterPro" id="IPR020894">
    <property type="entry name" value="Cadherin_CS"/>
</dbReference>
<keyword evidence="11" id="KW-0325">Glycoprotein</keyword>
<dbReference type="FunFam" id="2.60.40.60:FF:000033">
    <property type="entry name" value="FAT atypical cadherin 1"/>
    <property type="match status" value="1"/>
</dbReference>
<feature type="disulfide bond" evidence="13">
    <location>
        <begin position="1289"/>
        <end position="1298"/>
    </location>
</feature>
<dbReference type="SMART" id="SM00179">
    <property type="entry name" value="EGF_CA"/>
    <property type="match status" value="2"/>
</dbReference>
<evidence type="ECO:0000256" key="11">
    <source>
        <dbReference type="ARBA" id="ARBA00023180"/>
    </source>
</evidence>
<feature type="domain" description="Cadherin" evidence="18">
    <location>
        <begin position="722"/>
        <end position="818"/>
    </location>
</feature>
<evidence type="ECO:0000256" key="12">
    <source>
        <dbReference type="PROSITE-ProRule" id="PRU00043"/>
    </source>
</evidence>
<evidence type="ECO:0000259" key="18">
    <source>
        <dbReference type="PROSITE" id="PS50268"/>
    </source>
</evidence>
<dbReference type="Pfam" id="PF00008">
    <property type="entry name" value="EGF"/>
    <property type="match status" value="1"/>
</dbReference>
<proteinExistence type="predicted"/>
<dbReference type="SMART" id="SM00282">
    <property type="entry name" value="LamG"/>
    <property type="match status" value="1"/>
</dbReference>
<evidence type="ECO:0000256" key="5">
    <source>
        <dbReference type="ARBA" id="ARBA00022737"/>
    </source>
</evidence>
<dbReference type="GO" id="GO:0005509">
    <property type="term" value="F:calcium ion binding"/>
    <property type="evidence" value="ECO:0007669"/>
    <property type="project" value="UniProtKB-UniRule"/>
</dbReference>
<comment type="caution">
    <text evidence="19">The sequence shown here is derived from an EMBL/GenBank/DDBJ whole genome shotgun (WGS) entry which is preliminary data.</text>
</comment>
<dbReference type="FunFam" id="2.60.40.60:FF:000024">
    <property type="entry name" value="FAT atypical cadherin 3"/>
    <property type="match status" value="2"/>
</dbReference>
<dbReference type="InterPro" id="IPR013320">
    <property type="entry name" value="ConA-like_dom_sf"/>
</dbReference>
<dbReference type="GO" id="GO:0016339">
    <property type="term" value="P:calcium-dependent cell-cell adhesion via plasma membrane cell adhesion molecules"/>
    <property type="evidence" value="ECO:0007669"/>
    <property type="project" value="TreeGrafter"/>
</dbReference>
<evidence type="ECO:0000256" key="13">
    <source>
        <dbReference type="PROSITE-ProRule" id="PRU00076"/>
    </source>
</evidence>
<keyword evidence="20" id="KW-1185">Reference proteome</keyword>
<dbReference type="PANTHER" id="PTHR24027">
    <property type="entry name" value="CADHERIN-23"/>
    <property type="match status" value="1"/>
</dbReference>
<evidence type="ECO:0000256" key="9">
    <source>
        <dbReference type="ARBA" id="ARBA00023136"/>
    </source>
</evidence>
<dbReference type="OrthoDB" id="6252479at2759"/>
<dbReference type="SMART" id="SM00112">
    <property type="entry name" value="CA"/>
    <property type="match status" value="7"/>
</dbReference>
<dbReference type="GO" id="GO:0000902">
    <property type="term" value="P:cell morphogenesis"/>
    <property type="evidence" value="ECO:0007669"/>
    <property type="project" value="TreeGrafter"/>
</dbReference>
<evidence type="ECO:0000259" key="17">
    <source>
        <dbReference type="PROSITE" id="PS50026"/>
    </source>
</evidence>
<dbReference type="SMART" id="SM00181">
    <property type="entry name" value="EGF"/>
    <property type="match status" value="4"/>
</dbReference>
<dbReference type="InterPro" id="IPR018097">
    <property type="entry name" value="EGF_Ca-bd_CS"/>
</dbReference>
<keyword evidence="7" id="KW-0130">Cell adhesion</keyword>
<name>A0A7J7KRK5_BUGNE</name>
<dbReference type="CDD" id="cd11304">
    <property type="entry name" value="Cadherin_repeat"/>
    <property type="match status" value="7"/>
</dbReference>
<dbReference type="GO" id="GO:0016342">
    <property type="term" value="C:catenin complex"/>
    <property type="evidence" value="ECO:0007669"/>
    <property type="project" value="TreeGrafter"/>
</dbReference>
<keyword evidence="4" id="KW-0732">Signal</keyword>
<evidence type="ECO:0000313" key="20">
    <source>
        <dbReference type="Proteomes" id="UP000593567"/>
    </source>
</evidence>
<dbReference type="GO" id="GO:0007043">
    <property type="term" value="P:cell-cell junction assembly"/>
    <property type="evidence" value="ECO:0007669"/>
    <property type="project" value="TreeGrafter"/>
</dbReference>
<keyword evidence="3 15" id="KW-0812">Transmembrane</keyword>
<dbReference type="InterPro" id="IPR001791">
    <property type="entry name" value="Laminin_G"/>
</dbReference>
<evidence type="ECO:0000259" key="16">
    <source>
        <dbReference type="PROSITE" id="PS50025"/>
    </source>
</evidence>
<dbReference type="FunFam" id="2.60.40.60:FF:000275">
    <property type="entry name" value="Si:dkey-30k22.7"/>
    <property type="match status" value="1"/>
</dbReference>
<dbReference type="FunFam" id="2.60.40.60:FF:000020">
    <property type="entry name" value="Dachsous cadherin-related 1b"/>
    <property type="match status" value="1"/>
</dbReference>
<keyword evidence="8 15" id="KW-1133">Transmembrane helix</keyword>
<reference evidence="19" key="1">
    <citation type="submission" date="2020-06" db="EMBL/GenBank/DDBJ databases">
        <title>Draft genome of Bugula neritina, a colonial animal packing powerful symbionts and potential medicines.</title>
        <authorList>
            <person name="Rayko M."/>
        </authorList>
    </citation>
    <scope>NUCLEOTIDE SEQUENCE [LARGE SCALE GENOMIC DNA]</scope>
    <source>
        <strain evidence="19">Kwan_BN1</strain>
    </source>
</reference>
<dbReference type="PANTHER" id="PTHR24027:SF422">
    <property type="entry name" value="CADHERIN DOMAIN-CONTAINING PROTEIN"/>
    <property type="match status" value="1"/>
</dbReference>
<dbReference type="GO" id="GO:0005912">
    <property type="term" value="C:adherens junction"/>
    <property type="evidence" value="ECO:0007669"/>
    <property type="project" value="TreeGrafter"/>
</dbReference>
<dbReference type="PRINTS" id="PR00205">
    <property type="entry name" value="CADHERIN"/>
</dbReference>
<dbReference type="Gene3D" id="2.60.40.60">
    <property type="entry name" value="Cadherins"/>
    <property type="match status" value="7"/>
</dbReference>
<evidence type="ECO:0000256" key="14">
    <source>
        <dbReference type="SAM" id="MobiDB-lite"/>
    </source>
</evidence>
<feature type="compositionally biased region" description="Polar residues" evidence="14">
    <location>
        <begin position="1352"/>
        <end position="1373"/>
    </location>
</feature>
<dbReference type="SUPFAM" id="SSF49313">
    <property type="entry name" value="Cadherin-like"/>
    <property type="match status" value="7"/>
</dbReference>
<feature type="domain" description="Cadherin" evidence="18">
    <location>
        <begin position="59"/>
        <end position="159"/>
    </location>
</feature>
<dbReference type="GO" id="GO:0044331">
    <property type="term" value="P:cell-cell adhesion mediated by cadherin"/>
    <property type="evidence" value="ECO:0007669"/>
    <property type="project" value="TreeGrafter"/>
</dbReference>
<dbReference type="CDD" id="cd00110">
    <property type="entry name" value="LamG"/>
    <property type="match status" value="1"/>
</dbReference>
<evidence type="ECO:0000256" key="6">
    <source>
        <dbReference type="ARBA" id="ARBA00022837"/>
    </source>
</evidence>
<dbReference type="PROSITE" id="PS50026">
    <property type="entry name" value="EGF_3"/>
    <property type="match status" value="4"/>
</dbReference>
<feature type="region of interest" description="Disordered" evidence="14">
    <location>
        <begin position="606"/>
        <end position="644"/>
    </location>
</feature>
<keyword evidence="9 15" id="KW-0472">Membrane</keyword>
<comment type="caution">
    <text evidence="13">Lacks conserved residue(s) required for the propagation of feature annotation.</text>
</comment>
<feature type="disulfide bond" evidence="13">
    <location>
        <begin position="987"/>
        <end position="996"/>
    </location>
</feature>
<organism evidence="19 20">
    <name type="scientific">Bugula neritina</name>
    <name type="common">Brown bryozoan</name>
    <name type="synonym">Sertularia neritina</name>
    <dbReference type="NCBI Taxonomy" id="10212"/>
    <lineage>
        <taxon>Eukaryota</taxon>
        <taxon>Metazoa</taxon>
        <taxon>Spiralia</taxon>
        <taxon>Lophotrochozoa</taxon>
        <taxon>Bryozoa</taxon>
        <taxon>Gymnolaemata</taxon>
        <taxon>Cheilostomatida</taxon>
        <taxon>Flustrina</taxon>
        <taxon>Buguloidea</taxon>
        <taxon>Bugulidae</taxon>
        <taxon>Bugula</taxon>
    </lineage>
</organism>
<dbReference type="Proteomes" id="UP000593567">
    <property type="component" value="Unassembled WGS sequence"/>
</dbReference>
<dbReference type="InterPro" id="IPR015919">
    <property type="entry name" value="Cadherin-like_sf"/>
</dbReference>
<feature type="domain" description="EGF-like" evidence="17">
    <location>
        <begin position="960"/>
        <end position="997"/>
    </location>
</feature>
<feature type="disulfide bond" evidence="13">
    <location>
        <begin position="1245"/>
        <end position="1254"/>
    </location>
</feature>
<dbReference type="Gene3D" id="2.60.120.200">
    <property type="match status" value="1"/>
</dbReference>
<dbReference type="Pfam" id="PF00028">
    <property type="entry name" value="Cadherin"/>
    <property type="match status" value="6"/>
</dbReference>
<dbReference type="SUPFAM" id="SSF57196">
    <property type="entry name" value="EGF/Laminin"/>
    <property type="match status" value="2"/>
</dbReference>
<evidence type="ECO:0000256" key="2">
    <source>
        <dbReference type="ARBA" id="ARBA00022536"/>
    </source>
</evidence>
<dbReference type="SUPFAM" id="SSF49899">
    <property type="entry name" value="Concanavalin A-like lectins/glucanases"/>
    <property type="match status" value="1"/>
</dbReference>
<dbReference type="PROSITE" id="PS00232">
    <property type="entry name" value="CADHERIN_1"/>
    <property type="match status" value="4"/>
</dbReference>
<dbReference type="GO" id="GO:0007156">
    <property type="term" value="P:homophilic cell adhesion via plasma membrane adhesion molecules"/>
    <property type="evidence" value="ECO:0007669"/>
    <property type="project" value="InterPro"/>
</dbReference>